<gene>
    <name evidence="1" type="ORF">J27TS8_32680</name>
</gene>
<dbReference type="EMBL" id="BORC01000005">
    <property type="protein sequence ID" value="GIN63275.1"/>
    <property type="molecule type" value="Genomic_DNA"/>
</dbReference>
<dbReference type="AlphaFoldDB" id="A0A920BUI4"/>
<comment type="caution">
    <text evidence="1">The sequence shown here is derived from an EMBL/GenBank/DDBJ whole genome shotgun (WGS) entry which is preliminary data.</text>
</comment>
<keyword evidence="2" id="KW-1185">Reference proteome</keyword>
<organism evidence="1 2">
    <name type="scientific">Robertmurraya siralis</name>
    <dbReference type="NCBI Taxonomy" id="77777"/>
    <lineage>
        <taxon>Bacteria</taxon>
        <taxon>Bacillati</taxon>
        <taxon>Bacillota</taxon>
        <taxon>Bacilli</taxon>
        <taxon>Bacillales</taxon>
        <taxon>Bacillaceae</taxon>
        <taxon>Robertmurraya</taxon>
    </lineage>
</organism>
<proteinExistence type="predicted"/>
<sequence length="49" mass="5664">MAGEEGLKKDIHRYRSLSIVTFRIITDSSHTSMVKKPHETSQEIMKFAQ</sequence>
<evidence type="ECO:0000313" key="2">
    <source>
        <dbReference type="Proteomes" id="UP000682111"/>
    </source>
</evidence>
<evidence type="ECO:0000313" key="1">
    <source>
        <dbReference type="EMBL" id="GIN63275.1"/>
    </source>
</evidence>
<accession>A0A920BUI4</accession>
<protein>
    <submittedName>
        <fullName evidence="1">Uncharacterized protein</fullName>
    </submittedName>
</protein>
<reference evidence="1" key="1">
    <citation type="submission" date="2021-03" db="EMBL/GenBank/DDBJ databases">
        <title>Antimicrobial resistance genes in bacteria isolated from Japanese honey, and their potential for conferring macrolide and lincosamide resistance in the American foulbrood pathogen Paenibacillus larvae.</title>
        <authorList>
            <person name="Okamoto M."/>
            <person name="Kumagai M."/>
            <person name="Kanamori H."/>
            <person name="Takamatsu D."/>
        </authorList>
    </citation>
    <scope>NUCLEOTIDE SEQUENCE</scope>
    <source>
        <strain evidence="1">J27TS8</strain>
    </source>
</reference>
<name>A0A920BUI4_9BACI</name>
<dbReference type="Proteomes" id="UP000682111">
    <property type="component" value="Unassembled WGS sequence"/>
</dbReference>